<gene>
    <name evidence="7" type="ORF">GM920_16995</name>
</gene>
<dbReference type="InterPro" id="IPR039425">
    <property type="entry name" value="RNA_pol_sigma-70-like"/>
</dbReference>
<dbReference type="CDD" id="cd06171">
    <property type="entry name" value="Sigma70_r4"/>
    <property type="match status" value="1"/>
</dbReference>
<dbReference type="Proteomes" id="UP000636110">
    <property type="component" value="Unassembled WGS sequence"/>
</dbReference>
<evidence type="ECO:0000256" key="4">
    <source>
        <dbReference type="ARBA" id="ARBA00023163"/>
    </source>
</evidence>
<dbReference type="InterPro" id="IPR014327">
    <property type="entry name" value="RNA_pol_sigma70_bacteroid"/>
</dbReference>
<dbReference type="InterPro" id="IPR000792">
    <property type="entry name" value="Tscrpt_reg_LuxR_C"/>
</dbReference>
<dbReference type="SUPFAM" id="SSF88946">
    <property type="entry name" value="Sigma2 domain of RNA polymerase sigma factors"/>
    <property type="match status" value="1"/>
</dbReference>
<dbReference type="EMBL" id="WNXC01000006">
    <property type="protein sequence ID" value="MBB2150598.1"/>
    <property type="molecule type" value="Genomic_DNA"/>
</dbReference>
<dbReference type="NCBIfam" id="TIGR02937">
    <property type="entry name" value="sigma70-ECF"/>
    <property type="match status" value="1"/>
</dbReference>
<dbReference type="InterPro" id="IPR013249">
    <property type="entry name" value="RNA_pol_sigma70_r4_t2"/>
</dbReference>
<keyword evidence="2" id="KW-0805">Transcription regulation</keyword>
<sequence length="244" mass="28529">MPTRNSFILKIIFNPYLAPLNTANHKPLKIVKPDLSSLWTKICTEDDISSFEALYHLLGSRLLRFSIYYVSSKEVAEEIVSEVFVKCWENRKASMHVLNPETYLFAAIRNQSLKYLRKHQQIHLVEIDDQHEQLFVAESNPQKELERKELQRKLDEAIDTLPPQARLVFKLIKENGMKYKEVAEILEISPRTVQTQLFRAIAKLRVVLSAYREIDQKSNLPDHAIGLILILALMNYIFIFCRQF</sequence>
<keyword evidence="5" id="KW-0812">Transmembrane</keyword>
<evidence type="ECO:0000256" key="1">
    <source>
        <dbReference type="ARBA" id="ARBA00010641"/>
    </source>
</evidence>
<dbReference type="Pfam" id="PF08281">
    <property type="entry name" value="Sigma70_r4_2"/>
    <property type="match status" value="1"/>
</dbReference>
<keyword evidence="5" id="KW-1133">Transmembrane helix</keyword>
<dbReference type="NCBIfam" id="TIGR02985">
    <property type="entry name" value="Sig70_bacteroi1"/>
    <property type="match status" value="1"/>
</dbReference>
<evidence type="ECO:0000256" key="5">
    <source>
        <dbReference type="SAM" id="Phobius"/>
    </source>
</evidence>
<dbReference type="InterPro" id="IPR007627">
    <property type="entry name" value="RNA_pol_sigma70_r2"/>
</dbReference>
<dbReference type="InterPro" id="IPR036388">
    <property type="entry name" value="WH-like_DNA-bd_sf"/>
</dbReference>
<dbReference type="PROSITE" id="PS00622">
    <property type="entry name" value="HTH_LUXR_1"/>
    <property type="match status" value="1"/>
</dbReference>
<comment type="similarity">
    <text evidence="1">Belongs to the sigma-70 factor family. ECF subfamily.</text>
</comment>
<evidence type="ECO:0000256" key="2">
    <source>
        <dbReference type="ARBA" id="ARBA00023015"/>
    </source>
</evidence>
<reference evidence="7 8" key="1">
    <citation type="submission" date="2019-11" db="EMBL/GenBank/DDBJ databases">
        <title>Description of Pedobacter sp. LMG 31462T.</title>
        <authorList>
            <person name="Carlier A."/>
            <person name="Qi S."/>
            <person name="Vandamme P."/>
        </authorList>
    </citation>
    <scope>NUCLEOTIDE SEQUENCE [LARGE SCALE GENOMIC DNA]</scope>
    <source>
        <strain evidence="7 8">LMG 31462</strain>
    </source>
</reference>
<dbReference type="PANTHER" id="PTHR43133">
    <property type="entry name" value="RNA POLYMERASE ECF-TYPE SIGMA FACTO"/>
    <property type="match status" value="1"/>
</dbReference>
<keyword evidence="5" id="KW-0472">Membrane</keyword>
<dbReference type="InterPro" id="IPR014284">
    <property type="entry name" value="RNA_pol_sigma-70_dom"/>
</dbReference>
<protein>
    <submittedName>
        <fullName evidence="7">RNA polymerase sigma-70 factor</fullName>
    </submittedName>
</protein>
<dbReference type="InterPro" id="IPR013324">
    <property type="entry name" value="RNA_pol_sigma_r3/r4-like"/>
</dbReference>
<comment type="caution">
    <text evidence="7">The sequence shown here is derived from an EMBL/GenBank/DDBJ whole genome shotgun (WGS) entry which is preliminary data.</text>
</comment>
<keyword evidence="3" id="KW-0731">Sigma factor</keyword>
<proteinExistence type="inferred from homology"/>
<evidence type="ECO:0000313" key="8">
    <source>
        <dbReference type="Proteomes" id="UP000636110"/>
    </source>
</evidence>
<keyword evidence="8" id="KW-1185">Reference proteome</keyword>
<accession>A0ABR6F1Q3</accession>
<feature type="transmembrane region" description="Helical" evidence="5">
    <location>
        <begin position="224"/>
        <end position="241"/>
    </location>
</feature>
<organism evidence="7 8">
    <name type="scientific">Pedobacter gandavensis</name>
    <dbReference type="NCBI Taxonomy" id="2679963"/>
    <lineage>
        <taxon>Bacteria</taxon>
        <taxon>Pseudomonadati</taxon>
        <taxon>Bacteroidota</taxon>
        <taxon>Sphingobacteriia</taxon>
        <taxon>Sphingobacteriales</taxon>
        <taxon>Sphingobacteriaceae</taxon>
        <taxon>Pedobacter</taxon>
    </lineage>
</organism>
<dbReference type="Pfam" id="PF04542">
    <property type="entry name" value="Sigma70_r2"/>
    <property type="match status" value="1"/>
</dbReference>
<keyword evidence="4" id="KW-0804">Transcription</keyword>
<evidence type="ECO:0000259" key="6">
    <source>
        <dbReference type="PROSITE" id="PS00622"/>
    </source>
</evidence>
<dbReference type="Gene3D" id="1.10.1740.10">
    <property type="match status" value="1"/>
</dbReference>
<dbReference type="SUPFAM" id="SSF88659">
    <property type="entry name" value="Sigma3 and sigma4 domains of RNA polymerase sigma factors"/>
    <property type="match status" value="1"/>
</dbReference>
<dbReference type="Gene3D" id="1.10.10.10">
    <property type="entry name" value="Winged helix-like DNA-binding domain superfamily/Winged helix DNA-binding domain"/>
    <property type="match status" value="1"/>
</dbReference>
<name>A0ABR6F1Q3_9SPHI</name>
<feature type="domain" description="HTH luxR-type" evidence="6">
    <location>
        <begin position="176"/>
        <end position="203"/>
    </location>
</feature>
<evidence type="ECO:0000256" key="3">
    <source>
        <dbReference type="ARBA" id="ARBA00023082"/>
    </source>
</evidence>
<evidence type="ECO:0000313" key="7">
    <source>
        <dbReference type="EMBL" id="MBB2150598.1"/>
    </source>
</evidence>
<dbReference type="PANTHER" id="PTHR43133:SF46">
    <property type="entry name" value="RNA POLYMERASE SIGMA-70 FACTOR ECF SUBFAMILY"/>
    <property type="match status" value="1"/>
</dbReference>
<dbReference type="InterPro" id="IPR013325">
    <property type="entry name" value="RNA_pol_sigma_r2"/>
</dbReference>